<accession>A0A081P4F9</accession>
<gene>
    <name evidence="3" type="ORF">ET33_02355</name>
</gene>
<dbReference type="Pfam" id="PF24032">
    <property type="entry name" value="YQBQ"/>
    <property type="match status" value="1"/>
</dbReference>
<reference evidence="3 4" key="1">
    <citation type="submission" date="2014-06" db="EMBL/GenBank/DDBJ databases">
        <title>Draft genome sequence of Paenibacillus sp. MSt1.</title>
        <authorList>
            <person name="Aw Y.K."/>
            <person name="Ong K.S."/>
            <person name="Gan H.M."/>
            <person name="Lee S.M."/>
        </authorList>
    </citation>
    <scope>NUCLEOTIDE SEQUENCE [LARGE SCALE GENOMIC DNA]</scope>
    <source>
        <strain evidence="3 4">MSt1</strain>
    </source>
</reference>
<evidence type="ECO:0000313" key="4">
    <source>
        <dbReference type="Proteomes" id="UP000028123"/>
    </source>
</evidence>
<dbReference type="SUPFAM" id="SSF69279">
    <property type="entry name" value="Phage tail proteins"/>
    <property type="match status" value="1"/>
</dbReference>
<sequence length="259" mass="29014">MIFRHIQNGETKDITSLIIRATWSGDIREVARKLELSIAVSPSDEKLPKVFIDIADMIVMYDDQERELFQGYVFKKQKSYNGNELSVTAYDGLIYLVKSKLSKTFRKVTPEAITRSVCDQLGVPVGKLAATGIPVSFVHMGKTGYEAIITAYTEAHKKNGKQYMPRMNSGKLDVIEKGNIVGKVKLSSDRNLINATYGEDIESMVNQVIITDDKGNRVGILTRDAWVKNYGLLQEVYQKESDKDGSKQNNNSSLTIGDY</sequence>
<organism evidence="3 4">
    <name type="scientific">Paenibacillus tyrfis</name>
    <dbReference type="NCBI Taxonomy" id="1501230"/>
    <lineage>
        <taxon>Bacteria</taxon>
        <taxon>Bacillati</taxon>
        <taxon>Bacillota</taxon>
        <taxon>Bacilli</taxon>
        <taxon>Bacillales</taxon>
        <taxon>Paenibacillaceae</taxon>
        <taxon>Paenibacillus</taxon>
    </lineage>
</organism>
<keyword evidence="4" id="KW-1185">Reference proteome</keyword>
<dbReference type="AlphaFoldDB" id="A0A081P4F9"/>
<name>A0A081P4F9_9BACL</name>
<evidence type="ECO:0000259" key="2">
    <source>
        <dbReference type="Pfam" id="PF24032"/>
    </source>
</evidence>
<evidence type="ECO:0000256" key="1">
    <source>
        <dbReference type="SAM" id="MobiDB-lite"/>
    </source>
</evidence>
<proteinExistence type="predicted"/>
<feature type="domain" description="YqbQ/XkdQ" evidence="2">
    <location>
        <begin position="22"/>
        <end position="248"/>
    </location>
</feature>
<dbReference type="Proteomes" id="UP000028123">
    <property type="component" value="Unassembled WGS sequence"/>
</dbReference>
<protein>
    <recommendedName>
        <fullName evidence="2">YqbQ/XkdQ domain-containing protein</fullName>
    </recommendedName>
</protein>
<evidence type="ECO:0000313" key="3">
    <source>
        <dbReference type="EMBL" id="KEQ25582.1"/>
    </source>
</evidence>
<feature type="compositionally biased region" description="Polar residues" evidence="1">
    <location>
        <begin position="247"/>
        <end position="259"/>
    </location>
</feature>
<dbReference type="EMBL" id="JNVM01000010">
    <property type="protein sequence ID" value="KEQ25582.1"/>
    <property type="molecule type" value="Genomic_DNA"/>
</dbReference>
<dbReference type="InterPro" id="IPR056937">
    <property type="entry name" value="YqbQ/XkdQ"/>
</dbReference>
<feature type="region of interest" description="Disordered" evidence="1">
    <location>
        <begin position="239"/>
        <end position="259"/>
    </location>
</feature>
<comment type="caution">
    <text evidence="3">The sequence shown here is derived from an EMBL/GenBank/DDBJ whole genome shotgun (WGS) entry which is preliminary data.</text>
</comment>
<dbReference type="eggNOG" id="COG0791">
    <property type="taxonomic scope" value="Bacteria"/>
</dbReference>